<dbReference type="InterPro" id="IPR000073">
    <property type="entry name" value="AB_hydrolase_1"/>
</dbReference>
<dbReference type="InterPro" id="IPR050266">
    <property type="entry name" value="AB_hydrolase_sf"/>
</dbReference>
<evidence type="ECO:0000256" key="2">
    <source>
        <dbReference type="ARBA" id="ARBA00022801"/>
    </source>
</evidence>
<organism evidence="4 5">
    <name type="scientific">Desmophyllum pertusum</name>
    <dbReference type="NCBI Taxonomy" id="174260"/>
    <lineage>
        <taxon>Eukaryota</taxon>
        <taxon>Metazoa</taxon>
        <taxon>Cnidaria</taxon>
        <taxon>Anthozoa</taxon>
        <taxon>Hexacorallia</taxon>
        <taxon>Scleractinia</taxon>
        <taxon>Caryophylliina</taxon>
        <taxon>Caryophylliidae</taxon>
        <taxon>Desmophyllum</taxon>
    </lineage>
</organism>
<sequence>MAELSRNSYQEITFEVPWGVIAAKAWGPENGKPFLGLHGWLDNANTFDKLAHLLPENIRFVAIDFPGHGQSSHRWPGMPYLHFEYVADIKKVCPSRGLDTTDVDPEALVQWLADWVELSDAAGDRTNHSWAHCAVFKAMNYSGDKDLLVQRR</sequence>
<dbReference type="SUPFAM" id="SSF53474">
    <property type="entry name" value="alpha/beta-Hydrolases"/>
    <property type="match status" value="1"/>
</dbReference>
<proteinExistence type="inferred from homology"/>
<reference evidence="4" key="1">
    <citation type="submission" date="2023-01" db="EMBL/GenBank/DDBJ databases">
        <title>Genome assembly of the deep-sea coral Lophelia pertusa.</title>
        <authorList>
            <person name="Herrera S."/>
            <person name="Cordes E."/>
        </authorList>
    </citation>
    <scope>NUCLEOTIDE SEQUENCE</scope>
    <source>
        <strain evidence="4">USNM1676648</strain>
        <tissue evidence="4">Polyp</tissue>
    </source>
</reference>
<dbReference type="Pfam" id="PF00561">
    <property type="entry name" value="Abhydrolase_1"/>
    <property type="match status" value="1"/>
</dbReference>
<dbReference type="Proteomes" id="UP001163046">
    <property type="component" value="Unassembled WGS sequence"/>
</dbReference>
<dbReference type="OrthoDB" id="6431331at2759"/>
<evidence type="ECO:0000313" key="5">
    <source>
        <dbReference type="Proteomes" id="UP001163046"/>
    </source>
</evidence>
<dbReference type="PANTHER" id="PTHR43798">
    <property type="entry name" value="MONOACYLGLYCEROL LIPASE"/>
    <property type="match status" value="1"/>
</dbReference>
<evidence type="ECO:0000259" key="3">
    <source>
        <dbReference type="Pfam" id="PF00561"/>
    </source>
</evidence>
<dbReference type="AlphaFoldDB" id="A0A9X0D726"/>
<feature type="domain" description="AB hydrolase-1" evidence="3">
    <location>
        <begin position="33"/>
        <end position="91"/>
    </location>
</feature>
<dbReference type="GO" id="GO:0016787">
    <property type="term" value="F:hydrolase activity"/>
    <property type="evidence" value="ECO:0007669"/>
    <property type="project" value="UniProtKB-KW"/>
</dbReference>
<gene>
    <name evidence="4" type="primary">SERHL2_2</name>
    <name evidence="4" type="ORF">OS493_034858</name>
</gene>
<comment type="similarity">
    <text evidence="1">Belongs to the AB hydrolase superfamily.</text>
</comment>
<dbReference type="GO" id="GO:0016020">
    <property type="term" value="C:membrane"/>
    <property type="evidence" value="ECO:0007669"/>
    <property type="project" value="TreeGrafter"/>
</dbReference>
<evidence type="ECO:0000256" key="1">
    <source>
        <dbReference type="ARBA" id="ARBA00008645"/>
    </source>
</evidence>
<name>A0A9X0D726_9CNID</name>
<accession>A0A9X0D726</accession>
<dbReference type="InterPro" id="IPR029058">
    <property type="entry name" value="AB_hydrolase_fold"/>
</dbReference>
<evidence type="ECO:0000313" key="4">
    <source>
        <dbReference type="EMBL" id="KAJ7388931.1"/>
    </source>
</evidence>
<dbReference type="PANTHER" id="PTHR43798:SF14">
    <property type="entry name" value="SERINE HYDROLASE-LIKE PROTEIN DDB_G0286239"/>
    <property type="match status" value="1"/>
</dbReference>
<protein>
    <submittedName>
        <fullName evidence="4">Serine hydrolase-like protein 2</fullName>
    </submittedName>
</protein>
<comment type="caution">
    <text evidence="4">The sequence shown here is derived from an EMBL/GenBank/DDBJ whole genome shotgun (WGS) entry which is preliminary data.</text>
</comment>
<keyword evidence="5" id="KW-1185">Reference proteome</keyword>
<keyword evidence="2 4" id="KW-0378">Hydrolase</keyword>
<dbReference type="Gene3D" id="3.40.50.1820">
    <property type="entry name" value="alpha/beta hydrolase"/>
    <property type="match status" value="1"/>
</dbReference>
<dbReference type="EMBL" id="MU825446">
    <property type="protein sequence ID" value="KAJ7388931.1"/>
    <property type="molecule type" value="Genomic_DNA"/>
</dbReference>